<accession>A0A1Z4LL37</accession>
<name>A0A1Z4LL37_9CYAN</name>
<feature type="signal peptide" evidence="1">
    <location>
        <begin position="1"/>
        <end position="31"/>
    </location>
</feature>
<keyword evidence="3" id="KW-1185">Reference proteome</keyword>
<dbReference type="EMBL" id="AP018227">
    <property type="protein sequence ID" value="BAY81967.1"/>
    <property type="molecule type" value="Genomic_DNA"/>
</dbReference>
<keyword evidence="1" id="KW-0732">Signal</keyword>
<sequence length="307" mass="34230">MNSVNSMKYTKLLYLSLVLFTLLGCNQPPSANQVINPIEAETAPQEENSAPEQVAANVEAPIISNTRNSSPRVAKTVETTQTQESSQQIVAQKLETVIQQQKSSPKKVAQKQSSSKYGTLEELNAKIKKRNGRVIGSATCDNDGIENDVRVDFDGDGMPDECVTANLKIHPLIQEETIDSVNSTLNFLEKGSQVNSRKEGNFSYYLWRKNGKIAKAIKSNNNSASSVNYWFMEGKPLAVFKVDDSGNSITNKYFIYYPNGELSSIFELFGPEMLNSRRILEFNNQQLQEARSLKDGYKEIFNVFGAD</sequence>
<evidence type="ECO:0000313" key="2">
    <source>
        <dbReference type="EMBL" id="BAY81967.1"/>
    </source>
</evidence>
<gene>
    <name evidence="2" type="ORF">NIES267_14450</name>
</gene>
<reference evidence="2 3" key="1">
    <citation type="submission" date="2017-06" db="EMBL/GenBank/DDBJ databases">
        <title>Genome sequencing of cyanobaciteial culture collection at National Institute for Environmental Studies (NIES).</title>
        <authorList>
            <person name="Hirose Y."/>
            <person name="Shimura Y."/>
            <person name="Fujisawa T."/>
            <person name="Nakamura Y."/>
            <person name="Kawachi M."/>
        </authorList>
    </citation>
    <scope>NUCLEOTIDE SEQUENCE [LARGE SCALE GENOMIC DNA]</scope>
    <source>
        <strain evidence="2 3">NIES-267</strain>
    </source>
</reference>
<dbReference type="Proteomes" id="UP000218418">
    <property type="component" value="Chromosome"/>
</dbReference>
<evidence type="ECO:0000256" key="1">
    <source>
        <dbReference type="SAM" id="SignalP"/>
    </source>
</evidence>
<proteinExistence type="predicted"/>
<organism evidence="2 3">
    <name type="scientific">Calothrix parasitica NIES-267</name>
    <dbReference type="NCBI Taxonomy" id="1973488"/>
    <lineage>
        <taxon>Bacteria</taxon>
        <taxon>Bacillati</taxon>
        <taxon>Cyanobacteriota</taxon>
        <taxon>Cyanophyceae</taxon>
        <taxon>Nostocales</taxon>
        <taxon>Calotrichaceae</taxon>
        <taxon>Calothrix</taxon>
    </lineage>
</organism>
<evidence type="ECO:0008006" key="4">
    <source>
        <dbReference type="Google" id="ProtNLM"/>
    </source>
</evidence>
<feature type="chain" id="PRO_5012034815" description="Lipoprotein" evidence="1">
    <location>
        <begin position="32"/>
        <end position="307"/>
    </location>
</feature>
<evidence type="ECO:0000313" key="3">
    <source>
        <dbReference type="Proteomes" id="UP000218418"/>
    </source>
</evidence>
<dbReference type="AlphaFoldDB" id="A0A1Z4LL37"/>
<protein>
    <recommendedName>
        <fullName evidence="4">Lipoprotein</fullName>
    </recommendedName>
</protein>